<accession>A0ABN8FV53</accession>
<keyword evidence="2" id="KW-1185">Reference proteome</keyword>
<gene>
    <name evidence="1" type="ORF">PAECIP111893_00358</name>
</gene>
<name>A0ABN8FV53_9BACL</name>
<dbReference type="EMBL" id="CAKMMF010000002">
    <property type="protein sequence ID" value="CAH1192940.1"/>
    <property type="molecule type" value="Genomic_DNA"/>
</dbReference>
<dbReference type="RefSeq" id="WP_236338590.1">
    <property type="nucleotide sequence ID" value="NZ_CAKMMF010000002.1"/>
</dbReference>
<protein>
    <recommendedName>
        <fullName evidence="3">DUF4375 domain-containing protein</fullName>
    </recommendedName>
</protein>
<evidence type="ECO:0008006" key="3">
    <source>
        <dbReference type="Google" id="ProtNLM"/>
    </source>
</evidence>
<reference evidence="1" key="1">
    <citation type="submission" date="2022-01" db="EMBL/GenBank/DDBJ databases">
        <authorList>
            <person name="Criscuolo A."/>
        </authorList>
    </citation>
    <scope>NUCLEOTIDE SEQUENCE</scope>
    <source>
        <strain evidence="1">CIP111893</strain>
    </source>
</reference>
<evidence type="ECO:0000313" key="1">
    <source>
        <dbReference type="EMBL" id="CAH1192940.1"/>
    </source>
</evidence>
<organism evidence="1 2">
    <name type="scientific">Paenibacillus plantiphilus</name>
    <dbReference type="NCBI Taxonomy" id="2905650"/>
    <lineage>
        <taxon>Bacteria</taxon>
        <taxon>Bacillati</taxon>
        <taxon>Bacillota</taxon>
        <taxon>Bacilli</taxon>
        <taxon>Bacillales</taxon>
        <taxon>Paenibacillaceae</taxon>
        <taxon>Paenibacillus</taxon>
    </lineage>
</organism>
<dbReference type="Proteomes" id="UP000838686">
    <property type="component" value="Unassembled WGS sequence"/>
</dbReference>
<evidence type="ECO:0000313" key="2">
    <source>
        <dbReference type="Proteomes" id="UP000838686"/>
    </source>
</evidence>
<sequence>MKLYVDDHEINRDFDGLTEFDEFWKELNENFKREKKVISSAVIDGLEQDDYNQYIVLNFSSIKVITLNIVSYTELTDASLNELIIYNKKIITACDSIGSLFYGDLTEREWGLIESLMQGYQWIHQCISGLIAILIENNSSDQRLVILEPALNILENQLQELDGALQGQQYVIAGDIIKYELIDVFKVLDEQFAEHGW</sequence>
<proteinExistence type="predicted"/>
<comment type="caution">
    <text evidence="1">The sequence shown here is derived from an EMBL/GenBank/DDBJ whole genome shotgun (WGS) entry which is preliminary data.</text>
</comment>